<gene>
    <name evidence="1" type="ORF">JY572_21790</name>
</gene>
<name>A0ABX7NIY0_9BACT</name>
<protein>
    <submittedName>
        <fullName evidence="1">Uncharacterized protein</fullName>
    </submittedName>
</protein>
<dbReference type="Proteomes" id="UP000663090">
    <property type="component" value="Chromosome"/>
</dbReference>
<dbReference type="Pfam" id="PF01744">
    <property type="entry name" value="GLTT"/>
    <property type="match status" value="1"/>
</dbReference>
<evidence type="ECO:0000313" key="2">
    <source>
        <dbReference type="Proteomes" id="UP000663090"/>
    </source>
</evidence>
<sequence length="308" mass="31594">MQGYAAGLIGLLVLGIGTGACGVGAERVEEEVAQARRGELSSNGLSTNGLSTNGLSTNGLSTNGLSTIGLSTNGFATWFNQDPATADSVMEYVVKCAVPSGQVRQFTNPLTGTLHTWNGALGLAPDWAAGSAATVVEQEVISACLAAHANKYGIHVAISVLGRSAAGNSAPIPYSAEELATFSEPESCFFGNLFDGTGVFAANDQPYLSADRSTSRTCGLASGPTQSCPPLTHLGMCASLCQRAVDSGGAALPYYATCTHAGRTFRPLTARLRPQDIYQCGDGICQFTEHCGTGTSALSCQSDCGTCP</sequence>
<evidence type="ECO:0000313" key="1">
    <source>
        <dbReference type="EMBL" id="QSQ18358.1"/>
    </source>
</evidence>
<reference evidence="1 2" key="1">
    <citation type="submission" date="2021-02" db="EMBL/GenBank/DDBJ databases">
        <title>De Novo genome assembly of isolated myxobacteria.</title>
        <authorList>
            <person name="Stevens D.C."/>
        </authorList>
    </citation>
    <scope>NUCLEOTIDE SEQUENCE [LARGE SCALE GENOMIC DNA]</scope>
    <source>
        <strain evidence="1 2">SCHIC003</strain>
    </source>
</reference>
<proteinExistence type="predicted"/>
<dbReference type="EMBL" id="CP071091">
    <property type="protein sequence ID" value="QSQ18358.1"/>
    <property type="molecule type" value="Genomic_DNA"/>
</dbReference>
<accession>A0ABX7NIY0</accession>
<organism evidence="1 2">
    <name type="scientific">Myxococcus landrumensis</name>
    <dbReference type="NCBI Taxonomy" id="2813577"/>
    <lineage>
        <taxon>Bacteria</taxon>
        <taxon>Pseudomonadati</taxon>
        <taxon>Myxococcota</taxon>
        <taxon>Myxococcia</taxon>
        <taxon>Myxococcales</taxon>
        <taxon>Cystobacterineae</taxon>
        <taxon>Myxococcaceae</taxon>
        <taxon>Myxococcus</taxon>
    </lineage>
</organism>
<keyword evidence="2" id="KW-1185">Reference proteome</keyword>
<dbReference type="InterPro" id="IPR008164">
    <property type="entry name" value="XGLTT_rpt"/>
</dbReference>